<evidence type="ECO:0000313" key="3">
    <source>
        <dbReference type="Proteomes" id="UP000801492"/>
    </source>
</evidence>
<keyword evidence="3" id="KW-1185">Reference proteome</keyword>
<evidence type="ECO:0000256" key="1">
    <source>
        <dbReference type="SAM" id="Phobius"/>
    </source>
</evidence>
<proteinExistence type="predicted"/>
<keyword evidence="1" id="KW-0812">Transmembrane</keyword>
<comment type="caution">
    <text evidence="2">The sequence shown here is derived from an EMBL/GenBank/DDBJ whole genome shotgun (WGS) entry which is preliminary data.</text>
</comment>
<feature type="transmembrane region" description="Helical" evidence="1">
    <location>
        <begin position="20"/>
        <end position="40"/>
    </location>
</feature>
<dbReference type="Proteomes" id="UP000801492">
    <property type="component" value="Unassembled WGS sequence"/>
</dbReference>
<organism evidence="2 3">
    <name type="scientific">Ignelater luminosus</name>
    <name type="common">Cucubano</name>
    <name type="synonym">Pyrophorus luminosus</name>
    <dbReference type="NCBI Taxonomy" id="2038154"/>
    <lineage>
        <taxon>Eukaryota</taxon>
        <taxon>Metazoa</taxon>
        <taxon>Ecdysozoa</taxon>
        <taxon>Arthropoda</taxon>
        <taxon>Hexapoda</taxon>
        <taxon>Insecta</taxon>
        <taxon>Pterygota</taxon>
        <taxon>Neoptera</taxon>
        <taxon>Endopterygota</taxon>
        <taxon>Coleoptera</taxon>
        <taxon>Polyphaga</taxon>
        <taxon>Elateriformia</taxon>
        <taxon>Elateroidea</taxon>
        <taxon>Elateridae</taxon>
        <taxon>Agrypninae</taxon>
        <taxon>Pyrophorini</taxon>
        <taxon>Ignelater</taxon>
    </lineage>
</organism>
<dbReference type="AlphaFoldDB" id="A0A8K0C3A8"/>
<feature type="transmembrane region" description="Helical" evidence="1">
    <location>
        <begin position="113"/>
        <end position="137"/>
    </location>
</feature>
<protein>
    <submittedName>
        <fullName evidence="2">Uncharacterized protein</fullName>
    </submittedName>
</protein>
<keyword evidence="1" id="KW-0472">Membrane</keyword>
<evidence type="ECO:0000313" key="2">
    <source>
        <dbReference type="EMBL" id="KAF2879020.1"/>
    </source>
</evidence>
<accession>A0A8K0C3A8</accession>
<feature type="transmembrane region" description="Helical" evidence="1">
    <location>
        <begin position="86"/>
        <end position="107"/>
    </location>
</feature>
<reference evidence="2" key="1">
    <citation type="submission" date="2019-08" db="EMBL/GenBank/DDBJ databases">
        <title>The genome of the North American firefly Photinus pyralis.</title>
        <authorList>
            <consortium name="Photinus pyralis genome working group"/>
            <person name="Fallon T.R."/>
            <person name="Sander Lower S.E."/>
            <person name="Weng J.-K."/>
        </authorList>
    </citation>
    <scope>NUCLEOTIDE SEQUENCE</scope>
    <source>
        <strain evidence="2">TRF0915ILg1</strain>
        <tissue evidence="2">Whole body</tissue>
    </source>
</reference>
<dbReference type="OrthoDB" id="6746335at2759"/>
<keyword evidence="1" id="KW-1133">Transmembrane helix</keyword>
<dbReference type="EMBL" id="VTPC01091237">
    <property type="protein sequence ID" value="KAF2879020.1"/>
    <property type="molecule type" value="Genomic_DNA"/>
</dbReference>
<feature type="transmembrane region" description="Helical" evidence="1">
    <location>
        <begin position="60"/>
        <end position="79"/>
    </location>
</feature>
<name>A0A8K0C3A8_IGNLU</name>
<sequence length="158" mass="17791">MKLLTVNKCCCWFDLKYGFLTWAIISLVFRLTTIVMLFYSDYLPIQQPEARVYLKSITPLMGYFIACTIALFIAVKGVVQEKSILIYPYIVILVCELTVGLSLHAILAIVVSWIYFVTFLVAGAAGIYVLLCLISLYKQIKRSEENNVKSKSNGANLA</sequence>
<gene>
    <name evidence="2" type="ORF">ILUMI_27150</name>
</gene>